<organism evidence="1 2">
    <name type="scientific">Mucilaginibacter pedocola</name>
    <dbReference type="NCBI Taxonomy" id="1792845"/>
    <lineage>
        <taxon>Bacteria</taxon>
        <taxon>Pseudomonadati</taxon>
        <taxon>Bacteroidota</taxon>
        <taxon>Sphingobacteriia</taxon>
        <taxon>Sphingobacteriales</taxon>
        <taxon>Sphingobacteriaceae</taxon>
        <taxon>Mucilaginibacter</taxon>
    </lineage>
</organism>
<reference evidence="1 2" key="1">
    <citation type="submission" date="2016-07" db="EMBL/GenBank/DDBJ databases">
        <title>Genomic analysis of zinc-resistant bacterium Mucilaginibacter pedocola TBZ30.</title>
        <authorList>
            <person name="Huang J."/>
            <person name="Tang J."/>
        </authorList>
    </citation>
    <scope>NUCLEOTIDE SEQUENCE [LARGE SCALE GENOMIC DNA]</scope>
    <source>
        <strain evidence="1 2">TBZ30</strain>
    </source>
</reference>
<dbReference type="AlphaFoldDB" id="A0A1S9PEZ5"/>
<evidence type="ECO:0000313" key="1">
    <source>
        <dbReference type="EMBL" id="OOQ59517.1"/>
    </source>
</evidence>
<name>A0A1S9PEZ5_9SPHI</name>
<dbReference type="EMBL" id="MBTF01000012">
    <property type="protein sequence ID" value="OOQ59517.1"/>
    <property type="molecule type" value="Genomic_DNA"/>
</dbReference>
<dbReference type="SUPFAM" id="SSF54427">
    <property type="entry name" value="NTF2-like"/>
    <property type="match status" value="1"/>
</dbReference>
<dbReference type="Gene3D" id="3.10.450.50">
    <property type="match status" value="1"/>
</dbReference>
<sequence>MYTPFHLKNLKFIPMTNTAVAELFSGGKFSEVEHRLAENVEWNIYEEKMRLQGKADVVKFCGSIAEYFRSVTTKFETFGIVADTARVAIYGKAEFIREGVTVNTVNSCDVYEFDDKGNILKIHSYCNSDRPAENG</sequence>
<protein>
    <recommendedName>
        <fullName evidence="3">SnoaL-like domain-containing protein</fullName>
    </recommendedName>
</protein>
<dbReference type="InterPro" id="IPR032710">
    <property type="entry name" value="NTF2-like_dom_sf"/>
</dbReference>
<evidence type="ECO:0008006" key="3">
    <source>
        <dbReference type="Google" id="ProtNLM"/>
    </source>
</evidence>
<comment type="caution">
    <text evidence="1">The sequence shown here is derived from an EMBL/GenBank/DDBJ whole genome shotgun (WGS) entry which is preliminary data.</text>
</comment>
<accession>A0A1S9PEZ5</accession>
<keyword evidence="2" id="KW-1185">Reference proteome</keyword>
<proteinExistence type="predicted"/>
<gene>
    <name evidence="1" type="ORF">BC343_04895</name>
</gene>
<evidence type="ECO:0000313" key="2">
    <source>
        <dbReference type="Proteomes" id="UP000189739"/>
    </source>
</evidence>
<dbReference type="Proteomes" id="UP000189739">
    <property type="component" value="Unassembled WGS sequence"/>
</dbReference>